<organism evidence="1 2">
    <name type="scientific">Photobacterium aquimaris</name>
    <dbReference type="NCBI Taxonomy" id="512643"/>
    <lineage>
        <taxon>Bacteria</taxon>
        <taxon>Pseudomonadati</taxon>
        <taxon>Pseudomonadota</taxon>
        <taxon>Gammaproteobacteria</taxon>
        <taxon>Vibrionales</taxon>
        <taxon>Vibrionaceae</taxon>
        <taxon>Photobacterium</taxon>
    </lineage>
</organism>
<gene>
    <name evidence="1" type="ORF">C0W81_09630</name>
</gene>
<evidence type="ECO:0000313" key="1">
    <source>
        <dbReference type="EMBL" id="PSU04667.1"/>
    </source>
</evidence>
<reference evidence="1 2" key="1">
    <citation type="submission" date="2018-03" db="EMBL/GenBank/DDBJ databases">
        <title>Whole genome sequencing of Histamine producing bacteria.</title>
        <authorList>
            <person name="Butler K."/>
        </authorList>
    </citation>
    <scope>NUCLEOTIDE SEQUENCE [LARGE SCALE GENOMIC DNA]</scope>
    <source>
        <strain evidence="1 2">DSM 23343</strain>
    </source>
</reference>
<dbReference type="EMBL" id="PYLY01000016">
    <property type="protein sequence ID" value="PSU04667.1"/>
    <property type="molecule type" value="Genomic_DNA"/>
</dbReference>
<sequence>MIIDIIRISWIIAKNKLGCECYIANQLKILTKYTLHREDAILHRHLIATIDVDITLALGEKSEY</sequence>
<protein>
    <submittedName>
        <fullName evidence="1">Uncharacterized protein</fullName>
    </submittedName>
</protein>
<evidence type="ECO:0000313" key="2">
    <source>
        <dbReference type="Proteomes" id="UP000241858"/>
    </source>
</evidence>
<dbReference type="AlphaFoldDB" id="A0A2T3HY30"/>
<name>A0A2T3HY30_9GAMM</name>
<comment type="caution">
    <text evidence="1">The sequence shown here is derived from an EMBL/GenBank/DDBJ whole genome shotgun (WGS) entry which is preliminary data.</text>
</comment>
<dbReference type="Proteomes" id="UP000241858">
    <property type="component" value="Unassembled WGS sequence"/>
</dbReference>
<proteinExistence type="predicted"/>
<accession>A0A2T3HY30</accession>